<dbReference type="PANTHER" id="PTHR13932">
    <property type="entry name" value="COPROPORPHYRINIGEN III OXIDASE"/>
    <property type="match status" value="1"/>
</dbReference>
<accession>A0ABV8AZT7</accession>
<dbReference type="SFLD" id="SFLDG01065">
    <property type="entry name" value="anaerobic_coproporphyrinogen-I"/>
    <property type="match status" value="1"/>
</dbReference>
<dbReference type="SFLD" id="SFLDS00029">
    <property type="entry name" value="Radical_SAM"/>
    <property type="match status" value="1"/>
</dbReference>
<organism evidence="11 12">
    <name type="scientific">Bacillus songklensis</name>
    <dbReference type="NCBI Taxonomy" id="1069116"/>
    <lineage>
        <taxon>Bacteria</taxon>
        <taxon>Bacillati</taxon>
        <taxon>Bacillota</taxon>
        <taxon>Bacilli</taxon>
        <taxon>Bacillales</taxon>
        <taxon>Bacillaceae</taxon>
        <taxon>Bacillus</taxon>
    </lineage>
</organism>
<dbReference type="InterPro" id="IPR010723">
    <property type="entry name" value="HemN_C"/>
</dbReference>
<dbReference type="InterPro" id="IPR058240">
    <property type="entry name" value="rSAM_sf"/>
</dbReference>
<name>A0ABV8AZT7_9BACI</name>
<keyword evidence="5 9" id="KW-0479">Metal-binding</keyword>
<dbReference type="SFLD" id="SFLDF00562">
    <property type="entry name" value="HemN-like__clustered_with_heat"/>
    <property type="match status" value="1"/>
</dbReference>
<dbReference type="InterPro" id="IPR013785">
    <property type="entry name" value="Aldolase_TIM"/>
</dbReference>
<dbReference type="SFLD" id="SFLDF00288">
    <property type="entry name" value="HemN-like__clustered_with_nucl"/>
    <property type="match status" value="1"/>
</dbReference>
<keyword evidence="7 9" id="KW-0411">Iron-sulfur</keyword>
<dbReference type="InterPro" id="IPR006638">
    <property type="entry name" value="Elp3/MiaA/NifB-like_rSAM"/>
</dbReference>
<keyword evidence="4 9" id="KW-0949">S-adenosyl-L-methionine</keyword>
<evidence type="ECO:0000256" key="3">
    <source>
        <dbReference type="ARBA" id="ARBA00022617"/>
    </source>
</evidence>
<evidence type="ECO:0000256" key="7">
    <source>
        <dbReference type="ARBA" id="ARBA00023014"/>
    </source>
</evidence>
<comment type="similarity">
    <text evidence="1">Belongs to the anaerobic coproporphyrinogen-III oxidase family. HemW subfamily.</text>
</comment>
<evidence type="ECO:0000313" key="12">
    <source>
        <dbReference type="Proteomes" id="UP001595752"/>
    </source>
</evidence>
<proteinExistence type="inferred from homology"/>
<keyword evidence="6 9" id="KW-0408">Iron</keyword>
<keyword evidence="9" id="KW-0004">4Fe-4S</keyword>
<keyword evidence="9" id="KW-0963">Cytoplasm</keyword>
<dbReference type="PROSITE" id="PS51918">
    <property type="entry name" value="RADICAL_SAM"/>
    <property type="match status" value="1"/>
</dbReference>
<keyword evidence="8 9" id="KW-0143">Chaperone</keyword>
<dbReference type="Proteomes" id="UP001595752">
    <property type="component" value="Unassembled WGS sequence"/>
</dbReference>
<keyword evidence="3 9" id="KW-0349">Heme</keyword>
<evidence type="ECO:0000256" key="1">
    <source>
        <dbReference type="ARBA" id="ARBA00006100"/>
    </source>
</evidence>
<evidence type="ECO:0000313" key="11">
    <source>
        <dbReference type="EMBL" id="MFC3882982.1"/>
    </source>
</evidence>
<gene>
    <name evidence="11" type="primary">hemW</name>
    <name evidence="11" type="ORF">ACFOU2_05455</name>
</gene>
<protein>
    <recommendedName>
        <fullName evidence="2 9">Heme chaperone HemW</fullName>
    </recommendedName>
</protein>
<evidence type="ECO:0000256" key="8">
    <source>
        <dbReference type="ARBA" id="ARBA00023186"/>
    </source>
</evidence>
<dbReference type="InterPro" id="IPR034505">
    <property type="entry name" value="Coproporphyrinogen-III_oxidase"/>
</dbReference>
<dbReference type="InterPro" id="IPR007197">
    <property type="entry name" value="rSAM"/>
</dbReference>
<dbReference type="Pfam" id="PF06969">
    <property type="entry name" value="HemN_C"/>
    <property type="match status" value="1"/>
</dbReference>
<dbReference type="NCBIfam" id="TIGR00539">
    <property type="entry name" value="hemN_rel"/>
    <property type="match status" value="1"/>
</dbReference>
<dbReference type="PANTHER" id="PTHR13932:SF5">
    <property type="entry name" value="RADICAL S-ADENOSYL METHIONINE DOMAIN-CONTAINING PROTEIN 1, MITOCHONDRIAL"/>
    <property type="match status" value="1"/>
</dbReference>
<comment type="caution">
    <text evidence="11">The sequence shown here is derived from an EMBL/GenBank/DDBJ whole genome shotgun (WGS) entry which is preliminary data.</text>
</comment>
<evidence type="ECO:0000256" key="5">
    <source>
        <dbReference type="ARBA" id="ARBA00022723"/>
    </source>
</evidence>
<dbReference type="RefSeq" id="WP_377912936.1">
    <property type="nucleotide sequence ID" value="NZ_JBHRZT010000020.1"/>
</dbReference>
<dbReference type="SFLD" id="SFLDG01082">
    <property type="entry name" value="B12-binding_domain_containing"/>
    <property type="match status" value="1"/>
</dbReference>
<dbReference type="SUPFAM" id="SSF102114">
    <property type="entry name" value="Radical SAM enzymes"/>
    <property type="match status" value="1"/>
</dbReference>
<evidence type="ECO:0000256" key="6">
    <source>
        <dbReference type="ARBA" id="ARBA00023004"/>
    </source>
</evidence>
<dbReference type="EMBL" id="JBHRZT010000020">
    <property type="protein sequence ID" value="MFC3882982.1"/>
    <property type="molecule type" value="Genomic_DNA"/>
</dbReference>
<evidence type="ECO:0000256" key="4">
    <source>
        <dbReference type="ARBA" id="ARBA00022691"/>
    </source>
</evidence>
<dbReference type="CDD" id="cd01335">
    <property type="entry name" value="Radical_SAM"/>
    <property type="match status" value="1"/>
</dbReference>
<dbReference type="Gene3D" id="3.20.20.70">
    <property type="entry name" value="Aldolase class I"/>
    <property type="match status" value="1"/>
</dbReference>
<dbReference type="InterPro" id="IPR004559">
    <property type="entry name" value="HemW-like"/>
</dbReference>
<feature type="domain" description="Radical SAM core" evidence="10">
    <location>
        <begin position="1"/>
        <end position="233"/>
    </location>
</feature>
<keyword evidence="12" id="KW-1185">Reference proteome</keyword>
<evidence type="ECO:0000256" key="2">
    <source>
        <dbReference type="ARBA" id="ARBA00017228"/>
    </source>
</evidence>
<comment type="subcellular location">
    <subcellularLocation>
        <location evidence="9">Cytoplasm</location>
    </subcellularLocation>
</comment>
<evidence type="ECO:0000256" key="9">
    <source>
        <dbReference type="RuleBase" id="RU364116"/>
    </source>
</evidence>
<dbReference type="SMART" id="SM00729">
    <property type="entry name" value="Elp3"/>
    <property type="match status" value="1"/>
</dbReference>
<dbReference type="Pfam" id="PF04055">
    <property type="entry name" value="Radical_SAM"/>
    <property type="match status" value="1"/>
</dbReference>
<reference evidence="12" key="1">
    <citation type="journal article" date="2019" name="Int. J. Syst. Evol. Microbiol.">
        <title>The Global Catalogue of Microorganisms (GCM) 10K type strain sequencing project: providing services to taxonomists for standard genome sequencing and annotation.</title>
        <authorList>
            <consortium name="The Broad Institute Genomics Platform"/>
            <consortium name="The Broad Institute Genome Sequencing Center for Infectious Disease"/>
            <person name="Wu L."/>
            <person name="Ma J."/>
        </authorList>
    </citation>
    <scope>NUCLEOTIDE SEQUENCE [LARGE SCALE GENOMIC DNA]</scope>
    <source>
        <strain evidence="12">CCUG 61889</strain>
    </source>
</reference>
<evidence type="ECO:0000259" key="10">
    <source>
        <dbReference type="PROSITE" id="PS51918"/>
    </source>
</evidence>
<comment type="function">
    <text evidence="9">Probably acts as a heme chaperone, transferring heme to an unknown acceptor. Binds one molecule of heme per monomer, possibly covalently. Binds 1 [4Fe-4S] cluster. The cluster is coordinated with 3 cysteines and an exchangeable S-adenosyl-L-methionine.</text>
</comment>
<sequence length="379" mass="43744">MVQAAYLHIPFCHHICHYCDFNKVFFENQPVDQYLDAMEQEMKYTVEKHGESRLKSIFVGGGTPTALTVPQLEKFLQIIQRHLSVEEGGEFTFEANPNELTEEKLQLLKDYSVNRLSIGVQTFNDEILKKIGRVHTKREAIKTIERARKVGFNNLSLDLMYSLPGQTIGDFVQTLKEAFELNVDHMSAYSLIIEPKTVFYNLMRKGKLQVPAQEEEAKMYDLLMDEMERHGFHQYEISNFTKPGFASRHNLTYWNNEEYYGIGAGAHSYTKGIRRANIGPINKYIEAVRKNGSAYLEEHEVCKAEMMEEEVFLGLRKTAGVSKKIFERKYGVPFNEVFGQQAQEQMKKGLLAEDKENIYLTRQGRFLGNEVFQAFIGVI</sequence>